<proteinExistence type="predicted"/>
<dbReference type="PANTHER" id="PTHR33096">
    <property type="entry name" value="CXC2 DOMAIN-CONTAINING PROTEIN"/>
    <property type="match status" value="1"/>
</dbReference>
<organism evidence="1 2">
    <name type="scientific">Pisolithus microcarpus 441</name>
    <dbReference type="NCBI Taxonomy" id="765257"/>
    <lineage>
        <taxon>Eukaryota</taxon>
        <taxon>Fungi</taxon>
        <taxon>Dikarya</taxon>
        <taxon>Basidiomycota</taxon>
        <taxon>Agaricomycotina</taxon>
        <taxon>Agaricomycetes</taxon>
        <taxon>Agaricomycetidae</taxon>
        <taxon>Boletales</taxon>
        <taxon>Sclerodermatineae</taxon>
        <taxon>Pisolithaceae</taxon>
        <taxon>Pisolithus</taxon>
    </lineage>
</organism>
<sequence>MQSPGTCAPLLVQRCLACFGGSVFGRPLAGGGDIHVATDGNFHHRHRRLAGDCPTFYDPVYFISKAQVDAVRRRIERARKRQPRKHKAPVPDEAIDQCQTSYEAADAKKKKVAMDSFDDTGLMALICRHDIPLFFANIDTPGKQQKYSIALIEHLFSLLPLQANVITLYDVGCVLSRSLDQYDILDSSITSHVCFATTAMHAYGHEWACQLVYNPRLVVGLGLSDGKGTEQLWSHFIRLIGIECTSSRQRRIWLI</sequence>
<dbReference type="EMBL" id="KN834049">
    <property type="protein sequence ID" value="KIK12772.1"/>
    <property type="molecule type" value="Genomic_DNA"/>
</dbReference>
<dbReference type="PANTHER" id="PTHR33096:SF1">
    <property type="entry name" value="CXC1-LIKE CYSTEINE CLUSTER ASSOCIATED WITH KDZ TRANSPOSASES DOMAIN-CONTAINING PROTEIN"/>
    <property type="match status" value="1"/>
</dbReference>
<name>A0A0C9YQX7_9AGAM</name>
<dbReference type="HOGENOM" id="CLU_004552_1_0_1"/>
<reference evidence="2" key="2">
    <citation type="submission" date="2015-01" db="EMBL/GenBank/DDBJ databases">
        <title>Evolutionary Origins and Diversification of the Mycorrhizal Mutualists.</title>
        <authorList>
            <consortium name="DOE Joint Genome Institute"/>
            <consortium name="Mycorrhizal Genomics Consortium"/>
            <person name="Kohler A."/>
            <person name="Kuo A."/>
            <person name="Nagy L.G."/>
            <person name="Floudas D."/>
            <person name="Copeland A."/>
            <person name="Barry K.W."/>
            <person name="Cichocki N."/>
            <person name="Veneault-Fourrey C."/>
            <person name="LaButti K."/>
            <person name="Lindquist E.A."/>
            <person name="Lipzen A."/>
            <person name="Lundell T."/>
            <person name="Morin E."/>
            <person name="Murat C."/>
            <person name="Riley R."/>
            <person name="Ohm R."/>
            <person name="Sun H."/>
            <person name="Tunlid A."/>
            <person name="Henrissat B."/>
            <person name="Grigoriev I.V."/>
            <person name="Hibbett D.S."/>
            <person name="Martin F."/>
        </authorList>
    </citation>
    <scope>NUCLEOTIDE SEQUENCE [LARGE SCALE GENOMIC DNA]</scope>
    <source>
        <strain evidence="2">441</strain>
    </source>
</reference>
<keyword evidence="2" id="KW-1185">Reference proteome</keyword>
<dbReference type="AlphaFoldDB" id="A0A0C9YQX7"/>
<feature type="non-terminal residue" evidence="1">
    <location>
        <position position="255"/>
    </location>
</feature>
<dbReference type="InterPro" id="IPR040521">
    <property type="entry name" value="KDZ"/>
</dbReference>
<dbReference type="STRING" id="765257.A0A0C9YQX7"/>
<evidence type="ECO:0000313" key="1">
    <source>
        <dbReference type="EMBL" id="KIK12772.1"/>
    </source>
</evidence>
<dbReference type="OrthoDB" id="3253684at2759"/>
<accession>A0A0C9YQX7</accession>
<dbReference type="Proteomes" id="UP000054018">
    <property type="component" value="Unassembled WGS sequence"/>
</dbReference>
<reference evidence="1 2" key="1">
    <citation type="submission" date="2014-04" db="EMBL/GenBank/DDBJ databases">
        <authorList>
            <consortium name="DOE Joint Genome Institute"/>
            <person name="Kuo A."/>
            <person name="Kohler A."/>
            <person name="Costa M.D."/>
            <person name="Nagy L.G."/>
            <person name="Floudas D."/>
            <person name="Copeland A."/>
            <person name="Barry K.W."/>
            <person name="Cichocki N."/>
            <person name="Veneault-Fourrey C."/>
            <person name="LaButti K."/>
            <person name="Lindquist E.A."/>
            <person name="Lipzen A."/>
            <person name="Lundell T."/>
            <person name="Morin E."/>
            <person name="Murat C."/>
            <person name="Sun H."/>
            <person name="Tunlid A."/>
            <person name="Henrissat B."/>
            <person name="Grigoriev I.V."/>
            <person name="Hibbett D.S."/>
            <person name="Martin F."/>
            <person name="Nordberg H.P."/>
            <person name="Cantor M.N."/>
            <person name="Hua S.X."/>
        </authorList>
    </citation>
    <scope>NUCLEOTIDE SEQUENCE [LARGE SCALE GENOMIC DNA]</scope>
    <source>
        <strain evidence="1 2">441</strain>
    </source>
</reference>
<evidence type="ECO:0000313" key="2">
    <source>
        <dbReference type="Proteomes" id="UP000054018"/>
    </source>
</evidence>
<dbReference type="Pfam" id="PF18758">
    <property type="entry name" value="KDZ"/>
    <property type="match status" value="1"/>
</dbReference>
<gene>
    <name evidence="1" type="ORF">PISMIDRAFT_120278</name>
</gene>
<protein>
    <submittedName>
        <fullName evidence="1">Uncharacterized protein</fullName>
    </submittedName>
</protein>